<proteinExistence type="predicted"/>
<keyword evidence="3" id="KW-1185">Reference proteome</keyword>
<dbReference type="Proteomes" id="UP000784294">
    <property type="component" value="Unassembled WGS sequence"/>
</dbReference>
<name>A0A3S4ZY11_9PLAT</name>
<comment type="caution">
    <text evidence="2">The sequence shown here is derived from an EMBL/GenBank/DDBJ whole genome shotgun (WGS) entry which is preliminary data.</text>
</comment>
<dbReference type="AlphaFoldDB" id="A0A3S4ZY11"/>
<protein>
    <submittedName>
        <fullName evidence="2">Uncharacterized protein</fullName>
    </submittedName>
</protein>
<feature type="region of interest" description="Disordered" evidence="1">
    <location>
        <begin position="1"/>
        <end position="34"/>
    </location>
</feature>
<accession>A0A3S4ZY11</accession>
<dbReference type="EMBL" id="CAAALY010057437">
    <property type="protein sequence ID" value="VEL22617.1"/>
    <property type="molecule type" value="Genomic_DNA"/>
</dbReference>
<gene>
    <name evidence="2" type="ORF">PXEA_LOCUS16057</name>
</gene>
<evidence type="ECO:0000313" key="2">
    <source>
        <dbReference type="EMBL" id="VEL22617.1"/>
    </source>
</evidence>
<reference evidence="2" key="1">
    <citation type="submission" date="2018-11" db="EMBL/GenBank/DDBJ databases">
        <authorList>
            <consortium name="Pathogen Informatics"/>
        </authorList>
    </citation>
    <scope>NUCLEOTIDE SEQUENCE</scope>
</reference>
<sequence>MDSSDGTRCSVDQEPRAGQSEEGSRKKRYVPSEGHLVGPRYQQISLPPALLTWRLSTYCRTGHTIAGMLVPALLPGTCGQINLQANGMDALNDSDNADVTQDRRVYGNNKKMDGYCWRR</sequence>
<evidence type="ECO:0000256" key="1">
    <source>
        <dbReference type="SAM" id="MobiDB-lite"/>
    </source>
</evidence>
<evidence type="ECO:0000313" key="3">
    <source>
        <dbReference type="Proteomes" id="UP000784294"/>
    </source>
</evidence>
<organism evidence="2 3">
    <name type="scientific">Protopolystoma xenopodis</name>
    <dbReference type="NCBI Taxonomy" id="117903"/>
    <lineage>
        <taxon>Eukaryota</taxon>
        <taxon>Metazoa</taxon>
        <taxon>Spiralia</taxon>
        <taxon>Lophotrochozoa</taxon>
        <taxon>Platyhelminthes</taxon>
        <taxon>Monogenea</taxon>
        <taxon>Polyopisthocotylea</taxon>
        <taxon>Polystomatidea</taxon>
        <taxon>Polystomatidae</taxon>
        <taxon>Protopolystoma</taxon>
    </lineage>
</organism>